<feature type="binding site" evidence="2">
    <location>
        <position position="60"/>
    </location>
    <ligand>
        <name>CoA</name>
        <dbReference type="ChEBI" id="CHEBI:57287"/>
    </ligand>
</feature>
<evidence type="ECO:0000313" key="5">
    <source>
        <dbReference type="Proteomes" id="UP000589036"/>
    </source>
</evidence>
<name>A0A852TMC1_9ACTN</name>
<protein>
    <submittedName>
        <fullName evidence="4">Putative thioesterase</fullName>
    </submittedName>
</protein>
<dbReference type="EMBL" id="JACCCC010000001">
    <property type="protein sequence ID" value="NYE45426.1"/>
    <property type="molecule type" value="Genomic_DNA"/>
</dbReference>
<dbReference type="PANTHER" id="PTHR36934">
    <property type="entry name" value="BLR0278 PROTEIN"/>
    <property type="match status" value="1"/>
</dbReference>
<evidence type="ECO:0000256" key="1">
    <source>
        <dbReference type="PIRSR" id="PIRSR014972-1"/>
    </source>
</evidence>
<dbReference type="InterPro" id="IPR054485">
    <property type="entry name" value="FlK-like_dom"/>
</dbReference>
<evidence type="ECO:0000313" key="4">
    <source>
        <dbReference type="EMBL" id="NYE45426.1"/>
    </source>
</evidence>
<feature type="active site" evidence="1">
    <location>
        <position position="41"/>
    </location>
</feature>
<dbReference type="Gene3D" id="3.10.129.10">
    <property type="entry name" value="Hotdog Thioesterase"/>
    <property type="match status" value="1"/>
</dbReference>
<dbReference type="AlphaFoldDB" id="A0A852TMC1"/>
<dbReference type="PANTHER" id="PTHR36934:SF1">
    <property type="entry name" value="THIOESTERASE DOMAIN-CONTAINING PROTEIN"/>
    <property type="match status" value="1"/>
</dbReference>
<dbReference type="Pfam" id="PF22636">
    <property type="entry name" value="FlK"/>
    <property type="match status" value="1"/>
</dbReference>
<accession>A0A852TMC1</accession>
<proteinExistence type="predicted"/>
<keyword evidence="5" id="KW-1185">Reference proteome</keyword>
<feature type="active site" evidence="1">
    <location>
        <position position="33"/>
    </location>
</feature>
<dbReference type="InterPro" id="IPR025540">
    <property type="entry name" value="FlK"/>
</dbReference>
<dbReference type="SUPFAM" id="SSF54637">
    <property type="entry name" value="Thioesterase/thiol ester dehydrase-isomerase"/>
    <property type="match status" value="1"/>
</dbReference>
<gene>
    <name evidence="4" type="ORF">HDA32_000546</name>
</gene>
<dbReference type="RefSeq" id="WP_179641653.1">
    <property type="nucleotide sequence ID" value="NZ_BAAAYY010000007.1"/>
</dbReference>
<organism evidence="4 5">
    <name type="scientific">Spinactinospora alkalitolerans</name>
    <dbReference type="NCBI Taxonomy" id="687207"/>
    <lineage>
        <taxon>Bacteria</taxon>
        <taxon>Bacillati</taxon>
        <taxon>Actinomycetota</taxon>
        <taxon>Actinomycetes</taxon>
        <taxon>Streptosporangiales</taxon>
        <taxon>Nocardiopsidaceae</taxon>
        <taxon>Spinactinospora</taxon>
    </lineage>
</organism>
<evidence type="ECO:0000256" key="2">
    <source>
        <dbReference type="PIRSR" id="PIRSR014972-2"/>
    </source>
</evidence>
<feature type="binding site" evidence="2">
    <location>
        <position position="111"/>
    </location>
    <ligand>
        <name>substrate</name>
    </ligand>
</feature>
<dbReference type="InterPro" id="IPR029069">
    <property type="entry name" value="HotDog_dom_sf"/>
</dbReference>
<comment type="caution">
    <text evidence="4">The sequence shown here is derived from an EMBL/GenBank/DDBJ whole genome shotgun (WGS) entry which is preliminary data.</text>
</comment>
<sequence length="131" mass="14128">MPIELAPGVTGTMTRTVEKEHCTTRGEHDILSTPNLVLFLEEAAIEVLSGHIGDHQSSVGASVDIAHTAPTLRGQTVSITAAVTEVDRRRVAFEITADDGVDGIASGRHERFIVDLDRFGARLDAKRDALR</sequence>
<dbReference type="PIRSF" id="PIRSF014972">
    <property type="entry name" value="FlK"/>
    <property type="match status" value="1"/>
</dbReference>
<evidence type="ECO:0000259" key="3">
    <source>
        <dbReference type="Pfam" id="PF22636"/>
    </source>
</evidence>
<feature type="binding site" evidence="2">
    <location>
        <position position="60"/>
    </location>
    <ligand>
        <name>substrate</name>
    </ligand>
</feature>
<feature type="active site" evidence="1">
    <location>
        <position position="67"/>
    </location>
</feature>
<reference evidence="4 5" key="1">
    <citation type="submission" date="2020-07" db="EMBL/GenBank/DDBJ databases">
        <title>Sequencing the genomes of 1000 actinobacteria strains.</title>
        <authorList>
            <person name="Klenk H.-P."/>
        </authorList>
    </citation>
    <scope>NUCLEOTIDE SEQUENCE [LARGE SCALE GENOMIC DNA]</scope>
    <source>
        <strain evidence="4 5">CXB654</strain>
    </source>
</reference>
<feature type="domain" description="Fluoroacetyl-CoA-specific thioesterase-like" evidence="3">
    <location>
        <begin position="21"/>
        <end position="115"/>
    </location>
</feature>
<dbReference type="Proteomes" id="UP000589036">
    <property type="component" value="Unassembled WGS sequence"/>
</dbReference>